<dbReference type="GO" id="GO:0006265">
    <property type="term" value="P:DNA topological change"/>
    <property type="evidence" value="ECO:0007669"/>
    <property type="project" value="InterPro"/>
</dbReference>
<evidence type="ECO:0000256" key="3">
    <source>
        <dbReference type="ARBA" id="ARBA00022723"/>
    </source>
</evidence>
<dbReference type="GO" id="GO:0046872">
    <property type="term" value="F:metal ion binding"/>
    <property type="evidence" value="ECO:0007669"/>
    <property type="project" value="UniProtKB-KW"/>
</dbReference>
<dbReference type="InterPro" id="IPR001241">
    <property type="entry name" value="Topo_IIA"/>
</dbReference>
<keyword evidence="4" id="KW-0547">Nucleotide-binding</keyword>
<evidence type="ECO:0000313" key="11">
    <source>
        <dbReference type="EMBL" id="GAG94778.1"/>
    </source>
</evidence>
<dbReference type="FunFam" id="3.40.50.670:FF:000002">
    <property type="entry name" value="DNA gyrase subunit B"/>
    <property type="match status" value="1"/>
</dbReference>
<protein>
    <recommendedName>
        <fullName evidence="10">Toprim domain-containing protein</fullName>
    </recommendedName>
</protein>
<evidence type="ECO:0000256" key="9">
    <source>
        <dbReference type="ARBA" id="ARBA00023235"/>
    </source>
</evidence>
<comment type="similarity">
    <text evidence="2">Belongs to the type II topoisomerase GyrB family.</text>
</comment>
<dbReference type="Pfam" id="PF01751">
    <property type="entry name" value="Toprim"/>
    <property type="match status" value="1"/>
</dbReference>
<sequence>MQIALQVNQKKCELFIVEGSSAGGSAKQGRDREFQAILPLRGKILNVEKSRIHKILNNKEIQAMIKTIDAGIEGIDDEPFDLSKLRYHKIIIMCDADIDGSHIETLLLTFFFRYMRPLIENGHLYVALPPLYKINYKNFKKYAFNDKERDNIVKDLMEKYKIKIENKGSIKIQRYKGLGEMNPPELYETTMNKDNRSLLRVKIEDFIETDQIFSQLMGDEVFPRKKFIVEKYKDVKILDI</sequence>
<dbReference type="AlphaFoldDB" id="X1CEU4"/>
<feature type="domain" description="Toprim" evidence="10">
    <location>
        <begin position="12"/>
        <end position="130"/>
    </location>
</feature>
<proteinExistence type="inferred from homology"/>
<evidence type="ECO:0000259" key="10">
    <source>
        <dbReference type="PROSITE" id="PS50880"/>
    </source>
</evidence>
<evidence type="ECO:0000256" key="7">
    <source>
        <dbReference type="ARBA" id="ARBA00023029"/>
    </source>
</evidence>
<keyword evidence="9" id="KW-0413">Isomerase</keyword>
<reference evidence="11" key="1">
    <citation type="journal article" date="2014" name="Front. Microbiol.">
        <title>High frequency of phylogenetically diverse reductive dehalogenase-homologous genes in deep subseafloor sedimentary metagenomes.</title>
        <authorList>
            <person name="Kawai M."/>
            <person name="Futagami T."/>
            <person name="Toyoda A."/>
            <person name="Takaki Y."/>
            <person name="Nishi S."/>
            <person name="Hori S."/>
            <person name="Arai W."/>
            <person name="Tsubouchi T."/>
            <person name="Morono Y."/>
            <person name="Uchiyama I."/>
            <person name="Ito T."/>
            <person name="Fujiyama A."/>
            <person name="Inagaki F."/>
            <person name="Takami H."/>
        </authorList>
    </citation>
    <scope>NUCLEOTIDE SEQUENCE</scope>
    <source>
        <strain evidence="11">Expedition CK06-06</strain>
    </source>
</reference>
<dbReference type="InterPro" id="IPR000565">
    <property type="entry name" value="Topo_IIA_B"/>
</dbReference>
<dbReference type="InterPro" id="IPR013759">
    <property type="entry name" value="Topo_IIA_B_C"/>
</dbReference>
<evidence type="ECO:0000256" key="2">
    <source>
        <dbReference type="ARBA" id="ARBA00010708"/>
    </source>
</evidence>
<comment type="catalytic activity">
    <reaction evidence="1">
        <text>ATP-dependent breakage, passage and rejoining of double-stranded DNA.</text>
        <dbReference type="EC" id="5.6.2.2"/>
    </reaction>
</comment>
<evidence type="ECO:0000256" key="1">
    <source>
        <dbReference type="ARBA" id="ARBA00000185"/>
    </source>
</evidence>
<dbReference type="PRINTS" id="PR00418">
    <property type="entry name" value="TPI2FAMILY"/>
</dbReference>
<accession>X1CEU4</accession>
<evidence type="ECO:0000256" key="4">
    <source>
        <dbReference type="ARBA" id="ARBA00022741"/>
    </source>
</evidence>
<keyword evidence="3" id="KW-0479">Metal-binding</keyword>
<dbReference type="SMART" id="SM00433">
    <property type="entry name" value="TOP2c"/>
    <property type="match status" value="1"/>
</dbReference>
<keyword evidence="5" id="KW-0067">ATP-binding</keyword>
<organism evidence="11">
    <name type="scientific">marine sediment metagenome</name>
    <dbReference type="NCBI Taxonomy" id="412755"/>
    <lineage>
        <taxon>unclassified sequences</taxon>
        <taxon>metagenomes</taxon>
        <taxon>ecological metagenomes</taxon>
    </lineage>
</organism>
<evidence type="ECO:0000256" key="6">
    <source>
        <dbReference type="ARBA" id="ARBA00022842"/>
    </source>
</evidence>
<dbReference type="EMBL" id="BART01024941">
    <property type="protein sequence ID" value="GAG94778.1"/>
    <property type="molecule type" value="Genomic_DNA"/>
</dbReference>
<gene>
    <name evidence="11" type="ORF">S01H4_44888</name>
</gene>
<dbReference type="Pfam" id="PF00986">
    <property type="entry name" value="DNA_gyraseB_C"/>
    <property type="match status" value="1"/>
</dbReference>
<dbReference type="SUPFAM" id="SSF56719">
    <property type="entry name" value="Type II DNA topoisomerase"/>
    <property type="match status" value="1"/>
</dbReference>
<dbReference type="PANTHER" id="PTHR45866:SF1">
    <property type="entry name" value="DNA GYRASE SUBUNIT B, MITOCHONDRIAL"/>
    <property type="match status" value="1"/>
</dbReference>
<evidence type="ECO:0000256" key="5">
    <source>
        <dbReference type="ARBA" id="ARBA00022840"/>
    </source>
</evidence>
<name>X1CEU4_9ZZZZ</name>
<dbReference type="InterPro" id="IPR002288">
    <property type="entry name" value="DNA_gyrase_B_C"/>
</dbReference>
<dbReference type="PROSITE" id="PS50880">
    <property type="entry name" value="TOPRIM"/>
    <property type="match status" value="1"/>
</dbReference>
<keyword evidence="7" id="KW-0799">Topoisomerase</keyword>
<evidence type="ECO:0000256" key="8">
    <source>
        <dbReference type="ARBA" id="ARBA00023125"/>
    </source>
</evidence>
<keyword evidence="8" id="KW-0238">DNA-binding</keyword>
<dbReference type="PANTHER" id="PTHR45866">
    <property type="entry name" value="DNA GYRASE/TOPOISOMERASE SUBUNIT B"/>
    <property type="match status" value="1"/>
</dbReference>
<dbReference type="InterPro" id="IPR013760">
    <property type="entry name" value="Topo_IIA-like_dom_sf"/>
</dbReference>
<comment type="caution">
    <text evidence="11">The sequence shown here is derived from an EMBL/GenBank/DDBJ whole genome shotgun (WGS) entry which is preliminary data.</text>
</comment>
<keyword evidence="6" id="KW-0460">Magnesium</keyword>
<dbReference type="PRINTS" id="PR01159">
    <property type="entry name" value="DNAGYRASEB"/>
</dbReference>
<dbReference type="Gene3D" id="3.40.50.670">
    <property type="match status" value="1"/>
</dbReference>
<dbReference type="GO" id="GO:0003677">
    <property type="term" value="F:DNA binding"/>
    <property type="evidence" value="ECO:0007669"/>
    <property type="project" value="UniProtKB-KW"/>
</dbReference>
<dbReference type="InterPro" id="IPR006171">
    <property type="entry name" value="TOPRIM_dom"/>
</dbReference>
<dbReference type="GO" id="GO:0003918">
    <property type="term" value="F:DNA topoisomerase type II (double strand cut, ATP-hydrolyzing) activity"/>
    <property type="evidence" value="ECO:0007669"/>
    <property type="project" value="UniProtKB-EC"/>
</dbReference>
<dbReference type="GO" id="GO:0005524">
    <property type="term" value="F:ATP binding"/>
    <property type="evidence" value="ECO:0007669"/>
    <property type="project" value="UniProtKB-KW"/>
</dbReference>